<protein>
    <recommendedName>
        <fullName evidence="9">Nucleoprotein TPR/MLP1 domain-containing protein</fullName>
    </recommendedName>
</protein>
<dbReference type="STRING" id="78915.A0A4P9XI60"/>
<feature type="coiled-coil region" evidence="4">
    <location>
        <begin position="421"/>
        <end position="525"/>
    </location>
</feature>
<keyword evidence="2 4" id="KW-0175">Coiled coil</keyword>
<reference evidence="8" key="1">
    <citation type="journal article" date="2018" name="Nat. Microbiol.">
        <title>Leveraging single-cell genomics to expand the fungal tree of life.</title>
        <authorList>
            <person name="Ahrendt S.R."/>
            <person name="Quandt C.A."/>
            <person name="Ciobanu D."/>
            <person name="Clum A."/>
            <person name="Salamov A."/>
            <person name="Andreopoulos B."/>
            <person name="Cheng J.F."/>
            <person name="Woyke T."/>
            <person name="Pelin A."/>
            <person name="Henrissat B."/>
            <person name="Reynolds N.K."/>
            <person name="Benny G.L."/>
            <person name="Smith M.E."/>
            <person name="James T.Y."/>
            <person name="Grigoriev I.V."/>
        </authorList>
    </citation>
    <scope>NUCLEOTIDE SEQUENCE [LARGE SCALE GENOMIC DNA]</scope>
    <source>
        <strain evidence="8">RSA 1356</strain>
    </source>
</reference>
<evidence type="ECO:0000256" key="4">
    <source>
        <dbReference type="SAM" id="Coils"/>
    </source>
</evidence>
<evidence type="ECO:0000313" key="8">
    <source>
        <dbReference type="Proteomes" id="UP000271241"/>
    </source>
</evidence>
<dbReference type="GO" id="GO:0005643">
    <property type="term" value="C:nuclear pore"/>
    <property type="evidence" value="ECO:0007669"/>
    <property type="project" value="TreeGrafter"/>
</dbReference>
<evidence type="ECO:0008006" key="9">
    <source>
        <dbReference type="Google" id="ProtNLM"/>
    </source>
</evidence>
<keyword evidence="8" id="KW-1185">Reference proteome</keyword>
<keyword evidence="3" id="KW-0539">Nucleus</keyword>
<dbReference type="Pfam" id="PF25481">
    <property type="entry name" value="Nucleoprot-TPR"/>
    <property type="match status" value="1"/>
</dbReference>
<feature type="domain" description="Nucleoprotein TPR/MPL1" evidence="5">
    <location>
        <begin position="202"/>
        <end position="269"/>
    </location>
</feature>
<accession>A0A4P9XI60</accession>
<evidence type="ECO:0000259" key="6">
    <source>
        <dbReference type="Pfam" id="PF25785"/>
    </source>
</evidence>
<dbReference type="GO" id="GO:0006406">
    <property type="term" value="P:mRNA export from nucleus"/>
    <property type="evidence" value="ECO:0007669"/>
    <property type="project" value="TreeGrafter"/>
</dbReference>
<dbReference type="AlphaFoldDB" id="A0A4P9XI60"/>
<comment type="subcellular location">
    <subcellularLocation>
        <location evidence="1">Nucleus</location>
    </subcellularLocation>
</comment>
<dbReference type="InterPro" id="IPR057974">
    <property type="entry name" value="NUA/TPR/MLP1-2-like_dom"/>
</dbReference>
<evidence type="ECO:0000256" key="2">
    <source>
        <dbReference type="ARBA" id="ARBA00023054"/>
    </source>
</evidence>
<feature type="coiled-coil region" evidence="4">
    <location>
        <begin position="562"/>
        <end position="629"/>
    </location>
</feature>
<feature type="domain" description="NUA/TPR/MLP1-2-like" evidence="6">
    <location>
        <begin position="491"/>
        <end position="588"/>
    </location>
</feature>
<dbReference type="OrthoDB" id="343070at2759"/>
<organism evidence="7 8">
    <name type="scientific">Thamnocephalis sphaerospora</name>
    <dbReference type="NCBI Taxonomy" id="78915"/>
    <lineage>
        <taxon>Eukaryota</taxon>
        <taxon>Fungi</taxon>
        <taxon>Fungi incertae sedis</taxon>
        <taxon>Zoopagomycota</taxon>
        <taxon>Zoopagomycotina</taxon>
        <taxon>Zoopagomycetes</taxon>
        <taxon>Zoopagales</taxon>
        <taxon>Sigmoideomycetaceae</taxon>
        <taxon>Thamnocephalis</taxon>
    </lineage>
</organism>
<proteinExistence type="predicted"/>
<dbReference type="PANTHER" id="PTHR18898">
    <property type="entry name" value="NUCLEOPROTEIN TPR-RELATED"/>
    <property type="match status" value="1"/>
</dbReference>
<evidence type="ECO:0000259" key="5">
    <source>
        <dbReference type="Pfam" id="PF25481"/>
    </source>
</evidence>
<dbReference type="Proteomes" id="UP000271241">
    <property type="component" value="Unassembled WGS sequence"/>
</dbReference>
<dbReference type="InterPro" id="IPR057577">
    <property type="entry name" value="Nucleoprot-TPR/MLP1_dom"/>
</dbReference>
<feature type="coiled-coil region" evidence="4">
    <location>
        <begin position="247"/>
        <end position="295"/>
    </location>
</feature>
<feature type="coiled-coil region" evidence="4">
    <location>
        <begin position="75"/>
        <end position="221"/>
    </location>
</feature>
<evidence type="ECO:0000256" key="1">
    <source>
        <dbReference type="ARBA" id="ARBA00004123"/>
    </source>
</evidence>
<dbReference type="Pfam" id="PF25785">
    <property type="entry name" value="TPR"/>
    <property type="match status" value="1"/>
</dbReference>
<feature type="coiled-coil region" evidence="4">
    <location>
        <begin position="742"/>
        <end position="917"/>
    </location>
</feature>
<evidence type="ECO:0000313" key="7">
    <source>
        <dbReference type="EMBL" id="RKP05362.1"/>
    </source>
</evidence>
<dbReference type="GO" id="GO:0017056">
    <property type="term" value="F:structural constituent of nuclear pore"/>
    <property type="evidence" value="ECO:0007669"/>
    <property type="project" value="TreeGrafter"/>
</dbReference>
<feature type="coiled-coil region" evidence="4">
    <location>
        <begin position="321"/>
        <end position="380"/>
    </location>
</feature>
<gene>
    <name evidence="7" type="ORF">THASP1DRAFT_32796</name>
</gene>
<evidence type="ECO:0000256" key="3">
    <source>
        <dbReference type="ARBA" id="ARBA00023242"/>
    </source>
</evidence>
<sequence>MADIEVKTPVEQLAAHLALSADQLAPLFATADESLLALVAERVTACESRFSEARDAFELEKAARSQLAISRDRQLNQQEVKLKTLNTQLAQLRTELAEARSQRAAVETELEQLRAQSGGRTEDTQRVQEELSEARRRISKLEADLEDANMLLGRRKKDADTAAEEHRELLAEQSKMRAEARELRTELEQARTAERASNMCKQHAEQELALARQNTEWLTQEMSAKSTELQRLRQERAEQTAGLQTALESAQGEAAAAQRKAVALERRLEGCTLKLEEALERQRDLERQQAETDAAFKAEMEAQKRMCELWESGQREAKERVEHLEGLMAEAHVTVEHAEERCRLAEEQEAETRRELGSQREALETEVEKLRTELNAANELLGDRQQWQRDVQANGLLSPTAAAVTRMQKSGKSFTEIYADYVRVQDELVVERQEKERLTESLTQILQEIEERAPQLQRQREEYESICGEATQLADQLTAAMKDREELARQTDEARLHRERVDRENVALKKESERLALQIQTLLNELQGNGTGSSATAGDVVPSGVSDVEHVISTQLTAFRSIQELQQQNQRLLRITQDLAERLEREEETRRRQMADMESEAITQAEQLIQELRSRLQTAHLRIDSYVRERDLLRRMLANAGQHIPGLVAEDAAAVHDGLAHHEAPRTPEPQLGGAEYALDTLPLGASDAALDRTTAATVAESVVSAAETQPEVTSMLRELQEHFDAYRKESGADLHTLREQLGDAQRQCTQYRVDIAQANAQITYLNERYQLLVQNTELQKDELQALRERNAVLQEQAGRQELATSKMTDQLLTAREEQEELRQQCANLRAEKNLFHSMQERMMNENATLSQERSNLNDVMRNLEQMQREVDRTSSEARVRFENQIQGLERDLETVKAKLNEEAEAHRTLLLRKELEAKDYQAHIDKLVSESGPDEA</sequence>
<dbReference type="EMBL" id="KZ993156">
    <property type="protein sequence ID" value="RKP05362.1"/>
    <property type="molecule type" value="Genomic_DNA"/>
</dbReference>
<dbReference type="PANTHER" id="PTHR18898:SF2">
    <property type="entry name" value="NUCLEOPROTEIN TPR"/>
    <property type="match status" value="1"/>
</dbReference>
<name>A0A4P9XI60_9FUNG</name>